<gene>
    <name evidence="2" type="ORF">PBRASI_LOCUS6680</name>
</gene>
<sequence length="183" mass="22248">MNQVNNEYSISERTHTYRRRSFSDRDERKNHTARHRHHHSPPPPHTHHQPVMKFNADFWKQDFKRNVMNALFREERFKEFQKRRCLDQVMDVDDDDDEWLEQQKLIHNIVQNQWSTQQSTFDGMYPMNIPNGLEAQQQQLILQQQAAYVEHLPTEIAQAVVEKKLPPEFYTYRQNNSQNRLFD</sequence>
<name>A0A9N9BV68_9GLOM</name>
<keyword evidence="3" id="KW-1185">Reference proteome</keyword>
<evidence type="ECO:0000256" key="1">
    <source>
        <dbReference type="SAM" id="MobiDB-lite"/>
    </source>
</evidence>
<dbReference type="Proteomes" id="UP000789739">
    <property type="component" value="Unassembled WGS sequence"/>
</dbReference>
<protein>
    <submittedName>
        <fullName evidence="2">11181_t:CDS:1</fullName>
    </submittedName>
</protein>
<organism evidence="2 3">
    <name type="scientific">Paraglomus brasilianum</name>
    <dbReference type="NCBI Taxonomy" id="144538"/>
    <lineage>
        <taxon>Eukaryota</taxon>
        <taxon>Fungi</taxon>
        <taxon>Fungi incertae sedis</taxon>
        <taxon>Mucoromycota</taxon>
        <taxon>Glomeromycotina</taxon>
        <taxon>Glomeromycetes</taxon>
        <taxon>Paraglomerales</taxon>
        <taxon>Paraglomeraceae</taxon>
        <taxon>Paraglomus</taxon>
    </lineage>
</organism>
<proteinExistence type="predicted"/>
<evidence type="ECO:0000313" key="3">
    <source>
        <dbReference type="Proteomes" id="UP000789739"/>
    </source>
</evidence>
<evidence type="ECO:0000313" key="2">
    <source>
        <dbReference type="EMBL" id="CAG8582210.1"/>
    </source>
</evidence>
<dbReference type="OrthoDB" id="2399198at2759"/>
<accession>A0A9N9BV68</accession>
<feature type="compositionally biased region" description="Basic and acidic residues" evidence="1">
    <location>
        <begin position="10"/>
        <end position="30"/>
    </location>
</feature>
<feature type="compositionally biased region" description="Basic residues" evidence="1">
    <location>
        <begin position="31"/>
        <end position="50"/>
    </location>
</feature>
<reference evidence="2" key="1">
    <citation type="submission" date="2021-06" db="EMBL/GenBank/DDBJ databases">
        <authorList>
            <person name="Kallberg Y."/>
            <person name="Tangrot J."/>
            <person name="Rosling A."/>
        </authorList>
    </citation>
    <scope>NUCLEOTIDE SEQUENCE</scope>
    <source>
        <strain evidence="2">BR232B</strain>
    </source>
</reference>
<dbReference type="AlphaFoldDB" id="A0A9N9BV68"/>
<dbReference type="EMBL" id="CAJVPI010000918">
    <property type="protein sequence ID" value="CAG8582210.1"/>
    <property type="molecule type" value="Genomic_DNA"/>
</dbReference>
<feature type="region of interest" description="Disordered" evidence="1">
    <location>
        <begin position="1"/>
        <end position="50"/>
    </location>
</feature>
<comment type="caution">
    <text evidence="2">The sequence shown here is derived from an EMBL/GenBank/DDBJ whole genome shotgun (WGS) entry which is preliminary data.</text>
</comment>